<organism evidence="2 3">
    <name type="scientific">Rhizocola hellebori</name>
    <dbReference type="NCBI Taxonomy" id="1392758"/>
    <lineage>
        <taxon>Bacteria</taxon>
        <taxon>Bacillati</taxon>
        <taxon>Actinomycetota</taxon>
        <taxon>Actinomycetes</taxon>
        <taxon>Micromonosporales</taxon>
        <taxon>Micromonosporaceae</taxon>
        <taxon>Rhizocola</taxon>
    </lineage>
</organism>
<reference evidence="2" key="1">
    <citation type="submission" date="2021-01" db="EMBL/GenBank/DDBJ databases">
        <title>Whole genome shotgun sequence of Rhizocola hellebori NBRC 109834.</title>
        <authorList>
            <person name="Komaki H."/>
            <person name="Tamura T."/>
        </authorList>
    </citation>
    <scope>NUCLEOTIDE SEQUENCE</scope>
    <source>
        <strain evidence="2">NBRC 109834</strain>
    </source>
</reference>
<evidence type="ECO:0000313" key="2">
    <source>
        <dbReference type="EMBL" id="GIH06861.1"/>
    </source>
</evidence>
<dbReference type="SUPFAM" id="SSF69255">
    <property type="entry name" value="gp5 N-terminal domain-like"/>
    <property type="match status" value="1"/>
</dbReference>
<comment type="caution">
    <text evidence="2">The sequence shown here is derived from an EMBL/GenBank/DDBJ whole genome shotgun (WGS) entry which is preliminary data.</text>
</comment>
<dbReference type="InterPro" id="IPR006531">
    <property type="entry name" value="Gp5/Vgr_OB"/>
</dbReference>
<feature type="domain" description="Gp5/Type VI secretion system Vgr protein OB-fold" evidence="1">
    <location>
        <begin position="12"/>
        <end position="86"/>
    </location>
</feature>
<name>A0A8J3QCA7_9ACTN</name>
<dbReference type="InterPro" id="IPR037026">
    <property type="entry name" value="Vgr_OB-fold_dom_sf"/>
</dbReference>
<sequence>MTSTTKKYYGKYRATVLNNVDPMQIGRIQVIVPDVSAVVPTSWAMPCLPISGINNGVFAVPAIGAGVWVEFEQGNPDHPIWVGGYWGLAAETPALSHAVPPGVPGMTMQTTTLNAVVINDAPGVGGVTIFCRGIPMIAVTDAGISIMNGKGAVITLAGPAISMVGTPVDINVGGLTVT</sequence>
<protein>
    <submittedName>
        <fullName evidence="2">Baseplate assembly protein</fullName>
    </submittedName>
</protein>
<evidence type="ECO:0000313" key="3">
    <source>
        <dbReference type="Proteomes" id="UP000612899"/>
    </source>
</evidence>
<dbReference type="AlphaFoldDB" id="A0A8J3QCA7"/>
<dbReference type="Proteomes" id="UP000612899">
    <property type="component" value="Unassembled WGS sequence"/>
</dbReference>
<dbReference type="Gene3D" id="2.40.50.230">
    <property type="entry name" value="Gp5 N-terminal domain"/>
    <property type="match status" value="1"/>
</dbReference>
<dbReference type="EMBL" id="BONY01000031">
    <property type="protein sequence ID" value="GIH06861.1"/>
    <property type="molecule type" value="Genomic_DNA"/>
</dbReference>
<dbReference type="Pfam" id="PF04717">
    <property type="entry name" value="Phage_base_V"/>
    <property type="match status" value="1"/>
</dbReference>
<gene>
    <name evidence="2" type="ORF">Rhe02_49280</name>
</gene>
<keyword evidence="3" id="KW-1185">Reference proteome</keyword>
<evidence type="ECO:0000259" key="1">
    <source>
        <dbReference type="Pfam" id="PF04717"/>
    </source>
</evidence>
<accession>A0A8J3QCA7</accession>
<proteinExistence type="predicted"/>